<reference evidence="2" key="1">
    <citation type="submission" date="2016-10" db="EMBL/GenBank/DDBJ databases">
        <authorList>
            <person name="Varghese N."/>
            <person name="Submissions S."/>
        </authorList>
    </citation>
    <scope>NUCLEOTIDE SEQUENCE [LARGE SCALE GENOMIC DNA]</scope>
    <source>
        <strain evidence="2">DSM 19315</strain>
    </source>
</reference>
<evidence type="ECO:0000313" key="1">
    <source>
        <dbReference type="EMBL" id="SFG79941.1"/>
    </source>
</evidence>
<dbReference type="EMBL" id="FOPC01000008">
    <property type="protein sequence ID" value="SFG79941.1"/>
    <property type="molecule type" value="Genomic_DNA"/>
</dbReference>
<accession>A0A1I2UYK5</accession>
<dbReference type="InterPro" id="IPR045944">
    <property type="entry name" value="DUF6364"/>
</dbReference>
<dbReference type="Proteomes" id="UP000199642">
    <property type="component" value="Unassembled WGS sequence"/>
</dbReference>
<dbReference type="RefSeq" id="WP_092792000.1">
    <property type="nucleotide sequence ID" value="NZ_FOPC01000008.1"/>
</dbReference>
<dbReference type="Pfam" id="PF19891">
    <property type="entry name" value="DUF6364"/>
    <property type="match status" value="1"/>
</dbReference>
<evidence type="ECO:0000313" key="2">
    <source>
        <dbReference type="Proteomes" id="UP000199642"/>
    </source>
</evidence>
<proteinExistence type="predicted"/>
<dbReference type="STRING" id="435880.SAMN04487988_108103"/>
<dbReference type="OrthoDB" id="6198066at2"/>
<dbReference type="AlphaFoldDB" id="A0A1I2UYK5"/>
<sequence>MDSKLTIRLNADVIERAKKYSLEQKTSLSKLIETYLDGISKPKEEELDHTHISPLVKSLMGAAGPLPEDYDYKKEYREYLEKKYQ</sequence>
<protein>
    <submittedName>
        <fullName evidence="1">Uncharacterized protein</fullName>
    </submittedName>
</protein>
<keyword evidence="2" id="KW-1185">Reference proteome</keyword>
<name>A0A1I2UYK5_9BACT</name>
<gene>
    <name evidence="1" type="ORF">SAMN04487988_108103</name>
</gene>
<organism evidence="1 2">
    <name type="scientific">Algoriphagus hitonicola</name>
    <dbReference type="NCBI Taxonomy" id="435880"/>
    <lineage>
        <taxon>Bacteria</taxon>
        <taxon>Pseudomonadati</taxon>
        <taxon>Bacteroidota</taxon>
        <taxon>Cytophagia</taxon>
        <taxon>Cytophagales</taxon>
        <taxon>Cyclobacteriaceae</taxon>
        <taxon>Algoriphagus</taxon>
    </lineage>
</organism>